<feature type="region of interest" description="Disordered" evidence="1">
    <location>
        <begin position="1"/>
        <end position="21"/>
    </location>
</feature>
<protein>
    <recommendedName>
        <fullName evidence="4">F-box domain-containing protein</fullName>
    </recommendedName>
</protein>
<dbReference type="Proteomes" id="UP001383192">
    <property type="component" value="Unassembled WGS sequence"/>
</dbReference>
<dbReference type="AlphaFoldDB" id="A0AAW0DLM4"/>
<organism evidence="2 3">
    <name type="scientific">Paramarasmius palmivorus</name>
    <dbReference type="NCBI Taxonomy" id="297713"/>
    <lineage>
        <taxon>Eukaryota</taxon>
        <taxon>Fungi</taxon>
        <taxon>Dikarya</taxon>
        <taxon>Basidiomycota</taxon>
        <taxon>Agaricomycotina</taxon>
        <taxon>Agaricomycetes</taxon>
        <taxon>Agaricomycetidae</taxon>
        <taxon>Agaricales</taxon>
        <taxon>Marasmiineae</taxon>
        <taxon>Marasmiaceae</taxon>
        <taxon>Paramarasmius</taxon>
    </lineage>
</organism>
<reference evidence="2 3" key="1">
    <citation type="submission" date="2024-01" db="EMBL/GenBank/DDBJ databases">
        <title>A draft genome for a cacao thread blight-causing isolate of Paramarasmius palmivorus.</title>
        <authorList>
            <person name="Baruah I.K."/>
            <person name="Bukari Y."/>
            <person name="Amoako-Attah I."/>
            <person name="Meinhardt L.W."/>
            <person name="Bailey B.A."/>
            <person name="Cohen S.P."/>
        </authorList>
    </citation>
    <scope>NUCLEOTIDE SEQUENCE [LARGE SCALE GENOMIC DNA]</scope>
    <source>
        <strain evidence="2 3">GH-12</strain>
    </source>
</reference>
<feature type="compositionally biased region" description="Basic and acidic residues" evidence="1">
    <location>
        <begin position="9"/>
        <end position="19"/>
    </location>
</feature>
<dbReference type="EMBL" id="JAYKXP010000013">
    <property type="protein sequence ID" value="KAK7051400.1"/>
    <property type="molecule type" value="Genomic_DNA"/>
</dbReference>
<evidence type="ECO:0008006" key="4">
    <source>
        <dbReference type="Google" id="ProtNLM"/>
    </source>
</evidence>
<accession>A0AAW0DLM4</accession>
<name>A0AAW0DLM4_9AGAR</name>
<evidence type="ECO:0000313" key="2">
    <source>
        <dbReference type="EMBL" id="KAK7051400.1"/>
    </source>
</evidence>
<comment type="caution">
    <text evidence="2">The sequence shown here is derived from an EMBL/GenBank/DDBJ whole genome shotgun (WGS) entry which is preliminary data.</text>
</comment>
<evidence type="ECO:0000313" key="3">
    <source>
        <dbReference type="Proteomes" id="UP001383192"/>
    </source>
</evidence>
<sequence>MPRIPKKPHLPDCHDHSSTENDILQTSESPVLFSEIIHLILDNFSAARADEKQDLLNIAMVSKAWCREAQAKLFAVIHVNSADRCKFWSRKFKKSPHLGLLVRELRLSDPHDNCLERPYMRTQPAKALALACSNVRKVEVGEFKRWGQVEQRVLKSFVSVQELSLLYSPALSRTRDVPDLIYNLPKLCKFGVGIVGEDYRFVESSSVHEDGLFLREQLPPNGKPIQLSHITFWCSEYCRDLFLWMTGPAFDHSKLEHVTLSWRDIIVPHMSDHRSIPNVDVLSDFLRIVGQHLSSLSLILPAQPHPILLLRTPRIDLMSEYLQSSKVLNNLTQLRVLTIRIGKDVRYWERDVTFGLFRVLPILSVLEVPLLATINLTVDINMDELESDDRYQLPLWEILDSLLSGDRFPSLRSFNWDIQADHWPSQAALAPRLSESDLVRYKGKILNCLPGTVSKRNVVNVNLVVH</sequence>
<keyword evidence="3" id="KW-1185">Reference proteome</keyword>
<evidence type="ECO:0000256" key="1">
    <source>
        <dbReference type="SAM" id="MobiDB-lite"/>
    </source>
</evidence>
<proteinExistence type="predicted"/>
<gene>
    <name evidence="2" type="ORF">VNI00_004900</name>
</gene>